<dbReference type="AlphaFoldDB" id="A0AAU9CUW4"/>
<dbReference type="InterPro" id="IPR049492">
    <property type="entry name" value="BD-FAE-like_dom"/>
</dbReference>
<evidence type="ECO:0000313" key="3">
    <source>
        <dbReference type="EMBL" id="BDR57794.1"/>
    </source>
</evidence>
<dbReference type="InterPro" id="IPR050300">
    <property type="entry name" value="GDXG_lipolytic_enzyme"/>
</dbReference>
<dbReference type="SUPFAM" id="SSF53474">
    <property type="entry name" value="alpha/beta-Hydrolases"/>
    <property type="match status" value="1"/>
</dbReference>
<dbReference type="Gene3D" id="3.40.50.1820">
    <property type="entry name" value="alpha/beta hydrolase"/>
    <property type="match status" value="1"/>
</dbReference>
<accession>A0AAU9CUW4</accession>
<dbReference type="PANTHER" id="PTHR48081">
    <property type="entry name" value="AB HYDROLASE SUPERFAMILY PROTEIN C4A8.06C"/>
    <property type="match status" value="1"/>
</dbReference>
<dbReference type="Proteomes" id="UP001321861">
    <property type="component" value="Chromosome"/>
</dbReference>
<dbReference type="Pfam" id="PF20434">
    <property type="entry name" value="BD-FAE"/>
    <property type="match status" value="1"/>
</dbReference>
<reference evidence="3 4" key="1">
    <citation type="journal article" date="2023" name="Microbiol. Spectr.">
        <title>Symbiosis of Carpenter Bees with Uncharacterized Lactic Acid Bacteria Showing NAD Auxotrophy.</title>
        <authorList>
            <person name="Kawasaki S."/>
            <person name="Ozawa K."/>
            <person name="Mori T."/>
            <person name="Yamamoto A."/>
            <person name="Ito M."/>
            <person name="Ohkuma M."/>
            <person name="Sakamoto M."/>
            <person name="Matsutani M."/>
        </authorList>
    </citation>
    <scope>NUCLEOTIDE SEQUENCE [LARGE SCALE GENOMIC DNA]</scope>
    <source>
        <strain evidence="3 4">XA3</strain>
    </source>
</reference>
<keyword evidence="4" id="KW-1185">Reference proteome</keyword>
<evidence type="ECO:0000259" key="2">
    <source>
        <dbReference type="Pfam" id="PF20434"/>
    </source>
</evidence>
<evidence type="ECO:0000313" key="4">
    <source>
        <dbReference type="Proteomes" id="UP001321861"/>
    </source>
</evidence>
<dbReference type="InterPro" id="IPR029058">
    <property type="entry name" value="AB_hydrolase_fold"/>
</dbReference>
<protein>
    <submittedName>
        <fullName evidence="3">Lipase</fullName>
    </submittedName>
</protein>
<keyword evidence="1" id="KW-0378">Hydrolase</keyword>
<gene>
    <name evidence="3" type="primary">lipA</name>
    <name evidence="3" type="ORF">XA3_02350</name>
</gene>
<feature type="domain" description="BD-FAE-like" evidence="2">
    <location>
        <begin position="71"/>
        <end position="257"/>
    </location>
</feature>
<name>A0AAU9CUW4_9LACO</name>
<sequence length="319" mass="36388">MEGPEEIKKFLSQNNEGKSLTREELLKQVEAARALFKATDEKREAGLPHEIPEVDQFNDLLYGLDPKYNLLDVYLPSERQAGSPIPVIINIHGGGWIYGTKETYQIYCLSLAKYGFAVVNASYRLAPSVQFPAELEDLNQVFQWICKPEHAERYQLDLKNIFVIGDSAGAQMAEQLLVAYTNSEYRKHFGYQVPKLNIKAAVLNCGAYLLAQTDYMAGPSEIYFTPEVRIKNHDQLNAEKYLTSKMPPLFLMTATEDFLRDSTFLLSGYLRAKGIYHELHSYGDSDAPRLHDFQLHLDDPIATKCTSEEIEFFRKYMSS</sequence>
<dbReference type="EMBL" id="AP026802">
    <property type="protein sequence ID" value="BDR57794.1"/>
    <property type="molecule type" value="Genomic_DNA"/>
</dbReference>
<evidence type="ECO:0000256" key="1">
    <source>
        <dbReference type="ARBA" id="ARBA00022801"/>
    </source>
</evidence>
<dbReference type="KEGG" id="xap:XA3_02350"/>
<dbReference type="GO" id="GO:0016787">
    <property type="term" value="F:hydrolase activity"/>
    <property type="evidence" value="ECO:0007669"/>
    <property type="project" value="UniProtKB-KW"/>
</dbReference>
<proteinExistence type="predicted"/>
<organism evidence="3 4">
    <name type="scientific">Xylocopilactobacillus apicola</name>
    <dbReference type="NCBI Taxonomy" id="2932184"/>
    <lineage>
        <taxon>Bacteria</taxon>
        <taxon>Bacillati</taxon>
        <taxon>Bacillota</taxon>
        <taxon>Bacilli</taxon>
        <taxon>Lactobacillales</taxon>
        <taxon>Lactobacillaceae</taxon>
        <taxon>Xylocopilactobacillus</taxon>
    </lineage>
</organism>
<dbReference type="RefSeq" id="WP_317635735.1">
    <property type="nucleotide sequence ID" value="NZ_AP026802.1"/>
</dbReference>